<keyword evidence="3" id="KW-0732">Signal</keyword>
<keyword evidence="2" id="KW-0472">Membrane</keyword>
<keyword evidence="2" id="KW-0812">Transmembrane</keyword>
<feature type="compositionally biased region" description="Acidic residues" evidence="1">
    <location>
        <begin position="53"/>
        <end position="67"/>
    </location>
</feature>
<sequence length="221" mass="22503">MNTTLTTTRRIIIGAAIAAALAAPGAGVAFAESPAEDFQPGLGIGPITPPVGPEDEIVPLPEPDPEIDGFLPPAGEEEPGFDGPGGLLPPVDEPGGGWDGPDGFGSNPTDPEPPCEETGTCPTPCEEGEDECPPPCDDEVEECPKPDCEEEGDCTPPPPTTTTPPVTITEEKPAPVVITTDRPTFDTGDEKSVAQAALLGGAISLVIVGGTAVAVVRRPNR</sequence>
<dbReference type="PROSITE" id="PS51318">
    <property type="entry name" value="TAT"/>
    <property type="match status" value="1"/>
</dbReference>
<name>A0ABU7N077_9ACTN</name>
<feature type="signal peptide" evidence="3">
    <location>
        <begin position="1"/>
        <end position="31"/>
    </location>
</feature>
<evidence type="ECO:0000256" key="2">
    <source>
        <dbReference type="SAM" id="Phobius"/>
    </source>
</evidence>
<feature type="compositionally biased region" description="Acidic residues" evidence="1">
    <location>
        <begin position="126"/>
        <end position="141"/>
    </location>
</feature>
<feature type="transmembrane region" description="Helical" evidence="2">
    <location>
        <begin position="196"/>
        <end position="216"/>
    </location>
</feature>
<keyword evidence="2" id="KW-1133">Transmembrane helix</keyword>
<accession>A0ABU7N077</accession>
<feature type="compositionally biased region" description="Low complexity" evidence="1">
    <location>
        <begin position="116"/>
        <end position="125"/>
    </location>
</feature>
<feature type="region of interest" description="Disordered" evidence="1">
    <location>
        <begin position="39"/>
        <end position="171"/>
    </location>
</feature>
<dbReference type="InterPro" id="IPR006311">
    <property type="entry name" value="TAT_signal"/>
</dbReference>
<dbReference type="Proteomes" id="UP001335729">
    <property type="component" value="Unassembled WGS sequence"/>
</dbReference>
<evidence type="ECO:0000256" key="3">
    <source>
        <dbReference type="SAM" id="SignalP"/>
    </source>
</evidence>
<organism evidence="4 5">
    <name type="scientific">Gordonia prachuapensis</name>
    <dbReference type="NCBI Taxonomy" id="3115651"/>
    <lineage>
        <taxon>Bacteria</taxon>
        <taxon>Bacillati</taxon>
        <taxon>Actinomycetota</taxon>
        <taxon>Actinomycetes</taxon>
        <taxon>Mycobacteriales</taxon>
        <taxon>Gordoniaceae</taxon>
        <taxon>Gordonia</taxon>
    </lineage>
</organism>
<proteinExistence type="predicted"/>
<keyword evidence="5" id="KW-1185">Reference proteome</keyword>
<feature type="chain" id="PRO_5045569253" description="Gram-positive cocci surface proteins LPxTG domain-containing protein" evidence="3">
    <location>
        <begin position="32"/>
        <end position="221"/>
    </location>
</feature>
<reference evidence="4 5" key="1">
    <citation type="submission" date="2024-01" db="EMBL/GenBank/DDBJ databases">
        <title>Draft genome sequence of Gordonia sp. PKS22-38.</title>
        <authorList>
            <person name="Suphannarot A."/>
            <person name="Mingma R."/>
        </authorList>
    </citation>
    <scope>NUCLEOTIDE SEQUENCE [LARGE SCALE GENOMIC DNA]</scope>
    <source>
        <strain evidence="4 5">PKS22-38</strain>
    </source>
</reference>
<dbReference type="RefSeq" id="WP_330507367.1">
    <property type="nucleotide sequence ID" value="NZ_JAZDUE010000028.1"/>
</dbReference>
<dbReference type="EMBL" id="JAZDUE010000028">
    <property type="protein sequence ID" value="MEE4025977.1"/>
    <property type="molecule type" value="Genomic_DNA"/>
</dbReference>
<feature type="compositionally biased region" description="Gly residues" evidence="1">
    <location>
        <begin position="94"/>
        <end position="103"/>
    </location>
</feature>
<evidence type="ECO:0000256" key="1">
    <source>
        <dbReference type="SAM" id="MobiDB-lite"/>
    </source>
</evidence>
<evidence type="ECO:0008006" key="6">
    <source>
        <dbReference type="Google" id="ProtNLM"/>
    </source>
</evidence>
<evidence type="ECO:0000313" key="5">
    <source>
        <dbReference type="Proteomes" id="UP001335729"/>
    </source>
</evidence>
<comment type="caution">
    <text evidence="4">The sequence shown here is derived from an EMBL/GenBank/DDBJ whole genome shotgun (WGS) entry which is preliminary data.</text>
</comment>
<gene>
    <name evidence="4" type="ORF">V1Y59_23045</name>
</gene>
<evidence type="ECO:0000313" key="4">
    <source>
        <dbReference type="EMBL" id="MEE4025977.1"/>
    </source>
</evidence>
<protein>
    <recommendedName>
        <fullName evidence="6">Gram-positive cocci surface proteins LPxTG domain-containing protein</fullName>
    </recommendedName>
</protein>